<comment type="caution">
    <text evidence="2">The sequence shown here is derived from an EMBL/GenBank/DDBJ whole genome shotgun (WGS) entry which is preliminary data.</text>
</comment>
<evidence type="ECO:0000313" key="3">
    <source>
        <dbReference type="Proteomes" id="UP000635606"/>
    </source>
</evidence>
<dbReference type="PANTHER" id="PTHR36832:SF2">
    <property type="entry name" value="INTEGRAL MEMBRANE PROTEIN"/>
    <property type="match status" value="1"/>
</dbReference>
<accession>A0A8J3ZWL0</accession>
<proteinExistence type="predicted"/>
<feature type="transmembrane region" description="Helical" evidence="1">
    <location>
        <begin position="21"/>
        <end position="45"/>
    </location>
</feature>
<dbReference type="PANTHER" id="PTHR36832">
    <property type="entry name" value="SLR1174 PROTEIN-RELATED"/>
    <property type="match status" value="1"/>
</dbReference>
<organism evidence="2 3">
    <name type="scientific">Virgisporangium ochraceum</name>
    <dbReference type="NCBI Taxonomy" id="65505"/>
    <lineage>
        <taxon>Bacteria</taxon>
        <taxon>Bacillati</taxon>
        <taxon>Actinomycetota</taxon>
        <taxon>Actinomycetes</taxon>
        <taxon>Micromonosporales</taxon>
        <taxon>Micromonosporaceae</taxon>
        <taxon>Virgisporangium</taxon>
    </lineage>
</organism>
<evidence type="ECO:0000313" key="2">
    <source>
        <dbReference type="EMBL" id="GIJ68736.1"/>
    </source>
</evidence>
<dbReference type="Proteomes" id="UP000635606">
    <property type="component" value="Unassembled WGS sequence"/>
</dbReference>
<feature type="transmembrane region" description="Helical" evidence="1">
    <location>
        <begin position="57"/>
        <end position="75"/>
    </location>
</feature>
<dbReference type="InterPro" id="IPR010390">
    <property type="entry name" value="ABC-2_transporter-like"/>
</dbReference>
<dbReference type="RefSeq" id="WP_239160292.1">
    <property type="nucleotide sequence ID" value="NZ_BOPH01000047.1"/>
</dbReference>
<keyword evidence="1" id="KW-0472">Membrane</keyword>
<reference evidence="2" key="1">
    <citation type="submission" date="2021-01" db="EMBL/GenBank/DDBJ databases">
        <title>Whole genome shotgun sequence of Virgisporangium ochraceum NBRC 16418.</title>
        <authorList>
            <person name="Komaki H."/>
            <person name="Tamura T."/>
        </authorList>
    </citation>
    <scope>NUCLEOTIDE SEQUENCE</scope>
    <source>
        <strain evidence="2">NBRC 16418</strain>
    </source>
</reference>
<dbReference type="AlphaFoldDB" id="A0A8J3ZWL0"/>
<feature type="transmembrane region" description="Helical" evidence="1">
    <location>
        <begin position="111"/>
        <end position="134"/>
    </location>
</feature>
<keyword evidence="3" id="KW-1185">Reference proteome</keyword>
<gene>
    <name evidence="2" type="ORF">Voc01_036530</name>
</gene>
<feature type="transmembrane region" description="Helical" evidence="1">
    <location>
        <begin position="140"/>
        <end position="170"/>
    </location>
</feature>
<dbReference type="EMBL" id="BOPH01000047">
    <property type="protein sequence ID" value="GIJ68736.1"/>
    <property type="molecule type" value="Genomic_DNA"/>
</dbReference>
<dbReference type="Pfam" id="PF06182">
    <property type="entry name" value="ABC2_membrane_6"/>
    <property type="match status" value="1"/>
</dbReference>
<feature type="transmembrane region" description="Helical" evidence="1">
    <location>
        <begin position="228"/>
        <end position="246"/>
    </location>
</feature>
<feature type="transmembrane region" description="Helical" evidence="1">
    <location>
        <begin position="177"/>
        <end position="196"/>
    </location>
</feature>
<protein>
    <submittedName>
        <fullName evidence="2">ABC transporter permease</fullName>
    </submittedName>
</protein>
<keyword evidence="1" id="KW-0812">Transmembrane</keyword>
<sequence>MYLALARAGFRRHATYRIATVAGATTNITFGFLRYYTLLAVAASAGGSIAGYDGAKIATFVFCSQGILAVVALWGDIGERAERIRNGDVVVDLLRPVDPLRHQFATDVGRAVYHLLTRFTLPVAAGLLFFRMYLPADPATYPLFAVSLCLAVTVCFGCRFIVTCSAYWLLDVRGPMVLWLLLSGAASGLYFPLWLVPEPWSTVLVYGLPFASMVQAPMDILVERTDHPYLMVATQAFWAVVVLSVGRAVHRRAERKLVVQGG</sequence>
<keyword evidence="1" id="KW-1133">Transmembrane helix</keyword>
<name>A0A8J3ZWL0_9ACTN</name>
<evidence type="ECO:0000256" key="1">
    <source>
        <dbReference type="SAM" id="Phobius"/>
    </source>
</evidence>